<gene>
    <name evidence="10" type="ORF">MCOR_47363</name>
</gene>
<dbReference type="GO" id="GO:0045944">
    <property type="term" value="P:positive regulation of transcription by RNA polymerase II"/>
    <property type="evidence" value="ECO:0007669"/>
    <property type="project" value="UniProtKB-ARBA"/>
</dbReference>
<dbReference type="FunFam" id="3.30.160.60:FF:000870">
    <property type="entry name" value="zinc finger protein 197 isoform X1"/>
    <property type="match status" value="1"/>
</dbReference>
<evidence type="ECO:0000256" key="1">
    <source>
        <dbReference type="ARBA" id="ARBA00004123"/>
    </source>
</evidence>
<dbReference type="OrthoDB" id="6077919at2759"/>
<dbReference type="SMART" id="SM00355">
    <property type="entry name" value="ZnF_C2H2"/>
    <property type="match status" value="2"/>
</dbReference>
<dbReference type="SUPFAM" id="SSF57667">
    <property type="entry name" value="beta-beta-alpha zinc fingers"/>
    <property type="match status" value="1"/>
</dbReference>
<reference evidence="10 11" key="1">
    <citation type="submission" date="2020-06" db="EMBL/GenBank/DDBJ databases">
        <authorList>
            <person name="Li R."/>
            <person name="Bekaert M."/>
        </authorList>
    </citation>
    <scope>NUCLEOTIDE SEQUENCE [LARGE SCALE GENOMIC DNA]</scope>
    <source>
        <strain evidence="11">wild</strain>
    </source>
</reference>
<dbReference type="AlphaFoldDB" id="A0A6J8E3B1"/>
<dbReference type="Proteomes" id="UP000507470">
    <property type="component" value="Unassembled WGS sequence"/>
</dbReference>
<feature type="compositionally biased region" description="Basic residues" evidence="8">
    <location>
        <begin position="201"/>
        <end position="211"/>
    </location>
</feature>
<proteinExistence type="predicted"/>
<dbReference type="InterPro" id="IPR013087">
    <property type="entry name" value="Znf_C2H2_type"/>
</dbReference>
<sequence>MRARSKRTYSEHVPKRTYSEHVPKRTYSEYVPRRTTSKTRNKNCAKMEKCVGDFYNIPTVSKLKCSFHHKTVMISLKHFHEFLKSEHDPECGKEYPRKFNVKKELGKHSDSIRIHGEIYFSMSALIRYMFHHSNEYNVCRSTVDDIIMGLRVPNSDFEVSDDELKIDDSAEMKYEVSICTSDSGPINIQFKDHQDQAGRKTVMKKKTKPRKITQDDIPDEDSFDFISDIVDDDSDYDFPVELPNSLSAFQLGCKNESIELQNGEIERLSNEESSEGQNEKFVSLNGVKNESFTDGEPTEEKNEVRNFSSISETADSNDAIPNRFNMDPEYQYVLETGEVPRDHLCHKPFSTKANLHTHMKTHSGRRDHECSFCGKAYTTLANLQTHMRSHNPFLQSFLPNESSNPSTSEAEQNQITNGSMNLGINNLLPNQALLGSMNLNLFNPALLLPMGMPLGMSGFIPPNILMNNGQNASLDLTGKEDKKTEGSQSKPNFSASSSSADGKKESSLKRPLDQEESFRAKSLKQENSGDIPNGILPNLAFLNHINMMNNFAFSVSSQNN</sequence>
<accession>A0A6J8E3B1</accession>
<dbReference type="GO" id="GO:0005634">
    <property type="term" value="C:nucleus"/>
    <property type="evidence" value="ECO:0007669"/>
    <property type="project" value="UniProtKB-SubCell"/>
</dbReference>
<feature type="domain" description="C2H2-type" evidence="9">
    <location>
        <begin position="368"/>
        <end position="390"/>
    </location>
</feature>
<keyword evidence="2" id="KW-0479">Metal-binding</keyword>
<dbReference type="Pfam" id="PF00096">
    <property type="entry name" value="zf-C2H2"/>
    <property type="match status" value="1"/>
</dbReference>
<keyword evidence="6" id="KW-0539">Nucleus</keyword>
<feature type="region of interest" description="Disordered" evidence="8">
    <location>
        <begin position="197"/>
        <end position="218"/>
    </location>
</feature>
<dbReference type="Gene3D" id="3.30.160.60">
    <property type="entry name" value="Classic Zinc Finger"/>
    <property type="match status" value="1"/>
</dbReference>
<dbReference type="GO" id="GO:0000981">
    <property type="term" value="F:DNA-binding transcription factor activity, RNA polymerase II-specific"/>
    <property type="evidence" value="ECO:0007669"/>
    <property type="project" value="TreeGrafter"/>
</dbReference>
<keyword evidence="11" id="KW-1185">Reference proteome</keyword>
<evidence type="ECO:0000256" key="6">
    <source>
        <dbReference type="ARBA" id="ARBA00023242"/>
    </source>
</evidence>
<evidence type="ECO:0000256" key="3">
    <source>
        <dbReference type="ARBA" id="ARBA00022737"/>
    </source>
</evidence>
<evidence type="ECO:0000313" key="11">
    <source>
        <dbReference type="Proteomes" id="UP000507470"/>
    </source>
</evidence>
<dbReference type="GO" id="GO:0008270">
    <property type="term" value="F:zinc ion binding"/>
    <property type="evidence" value="ECO:0007669"/>
    <property type="project" value="UniProtKB-KW"/>
</dbReference>
<keyword evidence="3" id="KW-0677">Repeat</keyword>
<name>A0A6J8E3B1_MYTCO</name>
<evidence type="ECO:0000256" key="8">
    <source>
        <dbReference type="SAM" id="MobiDB-lite"/>
    </source>
</evidence>
<evidence type="ECO:0000259" key="9">
    <source>
        <dbReference type="PROSITE" id="PS50157"/>
    </source>
</evidence>
<evidence type="ECO:0000256" key="7">
    <source>
        <dbReference type="PROSITE-ProRule" id="PRU00042"/>
    </source>
</evidence>
<organism evidence="10 11">
    <name type="scientific">Mytilus coruscus</name>
    <name type="common">Sea mussel</name>
    <dbReference type="NCBI Taxonomy" id="42192"/>
    <lineage>
        <taxon>Eukaryota</taxon>
        <taxon>Metazoa</taxon>
        <taxon>Spiralia</taxon>
        <taxon>Lophotrochozoa</taxon>
        <taxon>Mollusca</taxon>
        <taxon>Bivalvia</taxon>
        <taxon>Autobranchia</taxon>
        <taxon>Pteriomorphia</taxon>
        <taxon>Mytilida</taxon>
        <taxon>Mytiloidea</taxon>
        <taxon>Mytilidae</taxon>
        <taxon>Mytilinae</taxon>
        <taxon>Mytilus</taxon>
    </lineage>
</organism>
<dbReference type="InterPro" id="IPR036236">
    <property type="entry name" value="Znf_C2H2_sf"/>
</dbReference>
<dbReference type="EMBL" id="CACVKT020008351">
    <property type="protein sequence ID" value="CAC5414596.1"/>
    <property type="molecule type" value="Genomic_DNA"/>
</dbReference>
<dbReference type="PROSITE" id="PS00028">
    <property type="entry name" value="ZINC_FINGER_C2H2_1"/>
    <property type="match status" value="1"/>
</dbReference>
<protein>
    <recommendedName>
        <fullName evidence="9">C2H2-type domain-containing protein</fullName>
    </recommendedName>
</protein>
<comment type="subcellular location">
    <subcellularLocation>
        <location evidence="1">Nucleus</location>
    </subcellularLocation>
</comment>
<feature type="compositionally biased region" description="Low complexity" evidence="8">
    <location>
        <begin position="487"/>
        <end position="500"/>
    </location>
</feature>
<evidence type="ECO:0000256" key="4">
    <source>
        <dbReference type="ARBA" id="ARBA00022771"/>
    </source>
</evidence>
<feature type="domain" description="C2H2-type" evidence="9">
    <location>
        <begin position="345"/>
        <end position="367"/>
    </location>
</feature>
<dbReference type="PROSITE" id="PS50157">
    <property type="entry name" value="ZINC_FINGER_C2H2_2"/>
    <property type="match status" value="2"/>
</dbReference>
<dbReference type="PANTHER" id="PTHR19818:SF139">
    <property type="entry name" value="PAIR-RULE PROTEIN ODD-PAIRED"/>
    <property type="match status" value="1"/>
</dbReference>
<dbReference type="GO" id="GO:0000978">
    <property type="term" value="F:RNA polymerase II cis-regulatory region sequence-specific DNA binding"/>
    <property type="evidence" value="ECO:0007669"/>
    <property type="project" value="TreeGrafter"/>
</dbReference>
<evidence type="ECO:0000313" key="10">
    <source>
        <dbReference type="EMBL" id="CAC5414596.1"/>
    </source>
</evidence>
<feature type="compositionally biased region" description="Basic and acidic residues" evidence="8">
    <location>
        <begin position="501"/>
        <end position="519"/>
    </location>
</feature>
<dbReference type="InterPro" id="IPR050329">
    <property type="entry name" value="GLI_C2H2-zinc-finger"/>
</dbReference>
<dbReference type="PANTHER" id="PTHR19818">
    <property type="entry name" value="ZINC FINGER PROTEIN ZIC AND GLI"/>
    <property type="match status" value="1"/>
</dbReference>
<keyword evidence="4 7" id="KW-0863">Zinc-finger</keyword>
<evidence type="ECO:0000256" key="5">
    <source>
        <dbReference type="ARBA" id="ARBA00022833"/>
    </source>
</evidence>
<feature type="region of interest" description="Disordered" evidence="8">
    <location>
        <begin position="471"/>
        <end position="529"/>
    </location>
</feature>
<keyword evidence="5" id="KW-0862">Zinc</keyword>
<evidence type="ECO:0000256" key="2">
    <source>
        <dbReference type="ARBA" id="ARBA00022723"/>
    </source>
</evidence>